<keyword evidence="2" id="KW-1185">Reference proteome</keyword>
<sequence length="291" mass="31997">MYVGLFRAVSCLNDGSFFELLAFGVQEARQRNVQRVTPMRATCLLTITGNIPLSTYTTIATVACADVPGFMPHTVSPQVRCKPSVFLLVSSDHSIPPARHTSTTYSSHPAICAHTQRASKSFGNAVLFTTVPPTVSWSLCHIPRGENDGTSKHKRLLTMTGGCLNCTSCAAWDKERLRPSEPLPLKSKTAAPFPLDVQPFSRLSTHCDMLLHLIHTNTTLLPSAVVRRSLPHSPFSVQRKQLPCYMGLAEHRNHLAFAVPGNPPVPVRRVTVHAVSHQNKRAIRHNSLNES</sequence>
<comment type="caution">
    <text evidence="1">The sequence shown here is derived from an EMBL/GenBank/DDBJ whole genome shotgun (WGS) entry which is preliminary data.</text>
</comment>
<evidence type="ECO:0000313" key="1">
    <source>
        <dbReference type="EMBL" id="CCD15711.1"/>
    </source>
</evidence>
<reference evidence="1 2" key="2">
    <citation type="journal article" date="2012" name="Proc. Natl. Acad. Sci. U.S.A.">
        <title>Antigenic diversity is generated by distinct evolutionary mechanisms in African trypanosome species.</title>
        <authorList>
            <person name="Jackson A.P."/>
            <person name="Berry A."/>
            <person name="Aslett M."/>
            <person name="Allison H.C."/>
            <person name="Burton P."/>
            <person name="Vavrova-Anderson J."/>
            <person name="Brown R."/>
            <person name="Browne H."/>
            <person name="Corton N."/>
            <person name="Hauser H."/>
            <person name="Gamble J."/>
            <person name="Gilderthorp R."/>
            <person name="Marcello L."/>
            <person name="McQuillan J."/>
            <person name="Otto T.D."/>
            <person name="Quail M.A."/>
            <person name="Sanders M.J."/>
            <person name="van Tonder A."/>
            <person name="Ginger M.L."/>
            <person name="Field M.C."/>
            <person name="Barry J.D."/>
            <person name="Hertz-Fowler C."/>
            <person name="Berriman M."/>
        </authorList>
    </citation>
    <scope>NUCLEOTIDE SEQUENCE [LARGE SCALE GENOMIC DNA]</scope>
    <source>
        <strain evidence="1 2">IL3000</strain>
    </source>
</reference>
<accession>F9WEK1</accession>
<name>F9WEK1_TRYCI</name>
<dbReference type="VEuPathDB" id="TriTrypDB:TcIL3000_0_07240"/>
<gene>
    <name evidence="1" type="ORF">TCIL3000_0_07240</name>
</gene>
<protein>
    <submittedName>
        <fullName evidence="1">WGS project CAEQ00000000 data, annotated contig 280</fullName>
    </submittedName>
</protein>
<proteinExistence type="predicted"/>
<reference evidence="2" key="1">
    <citation type="submission" date="2011-07" db="EMBL/GenBank/DDBJ databases">
        <title>Divergent evolution of antigenic variation in African trypanosomes.</title>
        <authorList>
            <person name="Jackson A.P."/>
            <person name="Berry A."/>
            <person name="Allison H.C."/>
            <person name="Burton P."/>
            <person name="Anderson J."/>
            <person name="Aslett M."/>
            <person name="Brown R."/>
            <person name="Corton N."/>
            <person name="Harris D."/>
            <person name="Hauser H."/>
            <person name="Gamble J."/>
            <person name="Gilderthorp R."/>
            <person name="McQuillan J."/>
            <person name="Quail M.A."/>
            <person name="Sanders M."/>
            <person name="Van Tonder A."/>
            <person name="Ginger M.L."/>
            <person name="Donelson J.E."/>
            <person name="Field M.C."/>
            <person name="Barry J.D."/>
            <person name="Berriman M."/>
            <person name="Hertz-Fowler C."/>
        </authorList>
    </citation>
    <scope>NUCLEOTIDE SEQUENCE [LARGE SCALE GENOMIC DNA]</scope>
    <source>
        <strain evidence="2">IL3000</strain>
    </source>
</reference>
<dbReference type="Proteomes" id="UP000000702">
    <property type="component" value="Unassembled WGS sequence"/>
</dbReference>
<dbReference type="EMBL" id="CAEQ01002026">
    <property type="protein sequence ID" value="CCD15711.1"/>
    <property type="molecule type" value="Genomic_DNA"/>
</dbReference>
<organism evidence="1 2">
    <name type="scientific">Trypanosoma congolense (strain IL3000)</name>
    <dbReference type="NCBI Taxonomy" id="1068625"/>
    <lineage>
        <taxon>Eukaryota</taxon>
        <taxon>Discoba</taxon>
        <taxon>Euglenozoa</taxon>
        <taxon>Kinetoplastea</taxon>
        <taxon>Metakinetoplastina</taxon>
        <taxon>Trypanosomatida</taxon>
        <taxon>Trypanosomatidae</taxon>
        <taxon>Trypanosoma</taxon>
        <taxon>Nannomonas</taxon>
    </lineage>
</organism>
<evidence type="ECO:0000313" key="2">
    <source>
        <dbReference type="Proteomes" id="UP000000702"/>
    </source>
</evidence>
<dbReference type="AlphaFoldDB" id="F9WEK1"/>